<gene>
    <name evidence="7" type="ORF">DPR02_22630</name>
</gene>
<dbReference type="GO" id="GO:0005525">
    <property type="term" value="F:GTP binding"/>
    <property type="evidence" value="ECO:0007669"/>
    <property type="project" value="UniProtKB-KW"/>
</dbReference>
<reference evidence="7 8" key="1">
    <citation type="submission" date="2018-06" db="EMBL/GenBank/DDBJ databases">
        <title>Towards the identification of Burkholderia cepacia strain which caused fatal septicemia.</title>
        <authorList>
            <person name="Bui L.A.T."/>
            <person name="Zakharova I.B."/>
            <person name="Shpak I.M."/>
            <person name="Teteryatnikova N."/>
            <person name="Ustinov D.V."/>
            <person name="Kuzyutina Y.A."/>
            <person name="Nguyen H.N."/>
            <person name="Antonov A.S."/>
            <person name="Avdyusheva E.F."/>
            <person name="Victorov D.V."/>
        </authorList>
    </citation>
    <scope>NUCLEOTIDE SEQUENCE [LARGE SCALE GENOMIC DNA]</scope>
    <source>
        <strain evidence="7 8">PT02</strain>
    </source>
</reference>
<comment type="subcellular location">
    <subcellularLocation>
        <location evidence="1">Membrane</location>
    </subcellularLocation>
</comment>
<evidence type="ECO:0000256" key="3">
    <source>
        <dbReference type="ARBA" id="ARBA00022801"/>
    </source>
</evidence>
<dbReference type="PANTHER" id="PTHR10465">
    <property type="entry name" value="TRANSMEMBRANE GTPASE FZO1"/>
    <property type="match status" value="1"/>
</dbReference>
<name>A0AAQ0FCW8_BURCE</name>
<evidence type="ECO:0000313" key="8">
    <source>
        <dbReference type="Proteomes" id="UP000248899"/>
    </source>
</evidence>
<dbReference type="InterPro" id="IPR045063">
    <property type="entry name" value="Dynamin_N"/>
</dbReference>
<dbReference type="Gene3D" id="3.40.50.300">
    <property type="entry name" value="P-loop containing nucleotide triphosphate hydrolases"/>
    <property type="match status" value="1"/>
</dbReference>
<protein>
    <recommendedName>
        <fullName evidence="6">Dynamin N-terminal domain-containing protein</fullName>
    </recommendedName>
</protein>
<dbReference type="RefSeq" id="WP_111941189.1">
    <property type="nucleotide sequence ID" value="NZ_CP158566.1"/>
</dbReference>
<sequence length="804" mass="88765">MDNTQQESVQLILARLASRWRSVADDIARITGTLRDAIGASWAGLGNDVESHIDTLRDAVGIFEAAALEPEVVIATTGTTSSGKSTLANMLIGDALLPKAVQEMSAGVVIVRHDDARRRLVIEDTRGATWTVGEWDALSAQDVRQRLEATMKAYRDRVTGGADGDGAGLEPPRIHITWPTNMGLRHEEFGLPRGSRLTIIDLPGLKYVNDDLNGAVMRQYARKALCFVAYNSLETDPRKQEALLRQVVDQVKQLGGSPARMLFVLNRIDAYRTDENPEESERSFTDHVTQQIRKGVIQALPEYAGEAAAIEPVALSSEPALYAVLADALGRSNDEAVLRKLAKEYATLFSDSELDALPRAPSDWSDSQRRWFLGEARYQSRLELFQSRLASHLKSNLPELLIPDLVDGAYVPARAALEGIDALVEAYQYDETSKIAEIGAKLEALHQRLKAVKKEALIPLNPLTEAANGDGDLIDNLSVAVPHVEAKLGLGGANDEPGKLSALSDAPMDAVNGPLFRLLHFLNCRMNGEVADDVSIESVPSFIKLDAALDQLHEGPYAKHWRSGGKFEAAEAKQVRDAMSEFGRMLSTAASELIERESVIQAARMSLALEACAAVIVERTEADASAVIAEAGLPGLQGVFRGPVDIVPLQLPRVPFSPTMTTWRTTERQQVEETEYVEKRVWWKLWIGKSQVEQKRMVMRETMREGIEVASFEQVLEGFSSTITLGQFEIYVGTWIRGALSRFDALLDERLKDGIKIYRNALEQRLAEVEEGARTRIDSVGKYRDVVRQTLETVECSRRWRGAC</sequence>
<dbReference type="Pfam" id="PF00350">
    <property type="entry name" value="Dynamin_N"/>
    <property type="match status" value="1"/>
</dbReference>
<evidence type="ECO:0000256" key="1">
    <source>
        <dbReference type="ARBA" id="ARBA00004370"/>
    </source>
</evidence>
<evidence type="ECO:0000256" key="2">
    <source>
        <dbReference type="ARBA" id="ARBA00022741"/>
    </source>
</evidence>
<evidence type="ECO:0000313" key="7">
    <source>
        <dbReference type="EMBL" id="RAQ05970.1"/>
    </source>
</evidence>
<dbReference type="CDD" id="cd00882">
    <property type="entry name" value="Ras_like_GTPase"/>
    <property type="match status" value="1"/>
</dbReference>
<keyword evidence="3" id="KW-0378">Hydrolase</keyword>
<evidence type="ECO:0000259" key="6">
    <source>
        <dbReference type="Pfam" id="PF00350"/>
    </source>
</evidence>
<dbReference type="AlphaFoldDB" id="A0AAQ0FCW8"/>
<dbReference type="EMBL" id="QLUZ01000014">
    <property type="protein sequence ID" value="RAQ05970.1"/>
    <property type="molecule type" value="Genomic_DNA"/>
</dbReference>
<feature type="domain" description="Dynamin N-terminal" evidence="6">
    <location>
        <begin position="74"/>
        <end position="266"/>
    </location>
</feature>
<keyword evidence="2" id="KW-0547">Nucleotide-binding</keyword>
<dbReference type="GO" id="GO:0016020">
    <property type="term" value="C:membrane"/>
    <property type="evidence" value="ECO:0007669"/>
    <property type="project" value="UniProtKB-SubCell"/>
</dbReference>
<dbReference type="Proteomes" id="UP000248899">
    <property type="component" value="Unassembled WGS sequence"/>
</dbReference>
<organism evidence="7 8">
    <name type="scientific">Burkholderia cepacia</name>
    <name type="common">Pseudomonas cepacia</name>
    <dbReference type="NCBI Taxonomy" id="292"/>
    <lineage>
        <taxon>Bacteria</taxon>
        <taxon>Pseudomonadati</taxon>
        <taxon>Pseudomonadota</taxon>
        <taxon>Betaproteobacteria</taxon>
        <taxon>Burkholderiales</taxon>
        <taxon>Burkholderiaceae</taxon>
        <taxon>Burkholderia</taxon>
        <taxon>Burkholderia cepacia complex</taxon>
    </lineage>
</organism>
<dbReference type="PANTHER" id="PTHR10465:SF0">
    <property type="entry name" value="SARCALUMENIN"/>
    <property type="match status" value="1"/>
</dbReference>
<dbReference type="InterPro" id="IPR027094">
    <property type="entry name" value="Mitofusin_fam"/>
</dbReference>
<dbReference type="InterPro" id="IPR027417">
    <property type="entry name" value="P-loop_NTPase"/>
</dbReference>
<keyword evidence="4" id="KW-0342">GTP-binding</keyword>
<comment type="caution">
    <text evidence="7">The sequence shown here is derived from an EMBL/GenBank/DDBJ whole genome shotgun (WGS) entry which is preliminary data.</text>
</comment>
<dbReference type="GO" id="GO:0008053">
    <property type="term" value="P:mitochondrial fusion"/>
    <property type="evidence" value="ECO:0007669"/>
    <property type="project" value="TreeGrafter"/>
</dbReference>
<dbReference type="SUPFAM" id="SSF52540">
    <property type="entry name" value="P-loop containing nucleoside triphosphate hydrolases"/>
    <property type="match status" value="1"/>
</dbReference>
<accession>A0AAQ0FCW8</accession>
<evidence type="ECO:0000256" key="5">
    <source>
        <dbReference type="ARBA" id="ARBA00023136"/>
    </source>
</evidence>
<dbReference type="GO" id="GO:0003924">
    <property type="term" value="F:GTPase activity"/>
    <property type="evidence" value="ECO:0007669"/>
    <property type="project" value="InterPro"/>
</dbReference>
<evidence type="ECO:0000256" key="4">
    <source>
        <dbReference type="ARBA" id="ARBA00023134"/>
    </source>
</evidence>
<keyword evidence="5" id="KW-0472">Membrane</keyword>
<proteinExistence type="predicted"/>